<protein>
    <recommendedName>
        <fullName evidence="2">HAD family phosphatase</fullName>
    </recommendedName>
</protein>
<accession>X1V9M1</accession>
<dbReference type="Pfam" id="PF00702">
    <property type="entry name" value="Hydrolase"/>
    <property type="match status" value="1"/>
</dbReference>
<dbReference type="GO" id="GO:0050308">
    <property type="term" value="F:sugar-phosphatase activity"/>
    <property type="evidence" value="ECO:0007669"/>
    <property type="project" value="TreeGrafter"/>
</dbReference>
<dbReference type="AlphaFoldDB" id="X1V9M1"/>
<reference evidence="1" key="1">
    <citation type="journal article" date="2014" name="Front. Microbiol.">
        <title>High frequency of phylogenetically diverse reductive dehalogenase-homologous genes in deep subseafloor sedimentary metagenomes.</title>
        <authorList>
            <person name="Kawai M."/>
            <person name="Futagami T."/>
            <person name="Toyoda A."/>
            <person name="Takaki Y."/>
            <person name="Nishi S."/>
            <person name="Hori S."/>
            <person name="Arai W."/>
            <person name="Tsubouchi T."/>
            <person name="Morono Y."/>
            <person name="Uchiyama I."/>
            <person name="Ito T."/>
            <person name="Fujiyama A."/>
            <person name="Inagaki F."/>
            <person name="Takami H."/>
        </authorList>
    </citation>
    <scope>NUCLEOTIDE SEQUENCE</scope>
    <source>
        <strain evidence="1">Expedition CK06-06</strain>
    </source>
</reference>
<dbReference type="NCBIfam" id="TIGR01509">
    <property type="entry name" value="HAD-SF-IA-v3"/>
    <property type="match status" value="1"/>
</dbReference>
<sequence>LVFQELAKTEGRIIEGVRDFLGMLKQNNVPMAICSGAVLSEIALILEEARLRPFFAVIISAEQVKRGKPDPEGFLLTLQKLNRIVSPAEARIQNPILPNQCIVVEDSHWGLEAAKAAGMHTVAVTNSYDADQLAMAEKIVTQLSELSIDDLQKLCT</sequence>
<dbReference type="InterPro" id="IPR036412">
    <property type="entry name" value="HAD-like_sf"/>
</dbReference>
<evidence type="ECO:0008006" key="2">
    <source>
        <dbReference type="Google" id="ProtNLM"/>
    </source>
</evidence>
<dbReference type="Gene3D" id="3.40.50.1000">
    <property type="entry name" value="HAD superfamily/HAD-like"/>
    <property type="match status" value="1"/>
</dbReference>
<dbReference type="CDD" id="cd07505">
    <property type="entry name" value="HAD_BPGM-like"/>
    <property type="match status" value="1"/>
</dbReference>
<feature type="non-terminal residue" evidence="1">
    <location>
        <position position="1"/>
    </location>
</feature>
<dbReference type="PANTHER" id="PTHR43481:SF4">
    <property type="entry name" value="GLYCEROL-1-PHOSPHATE PHOSPHOHYDROLASE 1-RELATED"/>
    <property type="match status" value="1"/>
</dbReference>
<dbReference type="InterPro" id="IPR006439">
    <property type="entry name" value="HAD-SF_hydro_IA"/>
</dbReference>
<evidence type="ECO:0000313" key="1">
    <source>
        <dbReference type="EMBL" id="GAJ02205.1"/>
    </source>
</evidence>
<name>X1V9M1_9ZZZZ</name>
<gene>
    <name evidence="1" type="ORF">S12H4_28225</name>
</gene>
<dbReference type="EMBL" id="BARW01016180">
    <property type="protein sequence ID" value="GAJ02205.1"/>
    <property type="molecule type" value="Genomic_DNA"/>
</dbReference>
<comment type="caution">
    <text evidence="1">The sequence shown here is derived from an EMBL/GenBank/DDBJ whole genome shotgun (WGS) entry which is preliminary data.</text>
</comment>
<dbReference type="PANTHER" id="PTHR43481">
    <property type="entry name" value="FRUCTOSE-1-PHOSPHATE PHOSPHATASE"/>
    <property type="match status" value="1"/>
</dbReference>
<dbReference type="SUPFAM" id="SSF56784">
    <property type="entry name" value="HAD-like"/>
    <property type="match status" value="1"/>
</dbReference>
<proteinExistence type="predicted"/>
<dbReference type="InterPro" id="IPR051806">
    <property type="entry name" value="HAD-like_SPP"/>
</dbReference>
<organism evidence="1">
    <name type="scientific">marine sediment metagenome</name>
    <dbReference type="NCBI Taxonomy" id="412755"/>
    <lineage>
        <taxon>unclassified sequences</taxon>
        <taxon>metagenomes</taxon>
        <taxon>ecological metagenomes</taxon>
    </lineage>
</organism>
<dbReference type="InterPro" id="IPR023214">
    <property type="entry name" value="HAD_sf"/>
</dbReference>